<evidence type="ECO:0000313" key="3">
    <source>
        <dbReference type="Proteomes" id="UP000183769"/>
    </source>
</evidence>
<keyword evidence="3" id="KW-1185">Reference proteome</keyword>
<keyword evidence="1" id="KW-0472">Membrane</keyword>
<dbReference type="RefSeq" id="WP_074879319.1">
    <property type="nucleotide sequence ID" value="NZ_FOXI01000012.1"/>
</dbReference>
<protein>
    <submittedName>
        <fullName evidence="2">Uncharacterized protein</fullName>
    </submittedName>
</protein>
<dbReference type="EMBL" id="FOXI01000012">
    <property type="protein sequence ID" value="SFP92804.1"/>
    <property type="molecule type" value="Genomic_DNA"/>
</dbReference>
<dbReference type="Proteomes" id="UP000183769">
    <property type="component" value="Unassembled WGS sequence"/>
</dbReference>
<dbReference type="OrthoDB" id="206316at2157"/>
<feature type="transmembrane region" description="Helical" evidence="1">
    <location>
        <begin position="273"/>
        <end position="297"/>
    </location>
</feature>
<feature type="transmembrane region" description="Helical" evidence="1">
    <location>
        <begin position="40"/>
        <end position="64"/>
    </location>
</feature>
<accession>A0A1I5UC31</accession>
<proteinExistence type="predicted"/>
<feature type="transmembrane region" description="Helical" evidence="1">
    <location>
        <begin position="76"/>
        <end position="96"/>
    </location>
</feature>
<keyword evidence="1" id="KW-1133">Transmembrane helix</keyword>
<evidence type="ECO:0000256" key="1">
    <source>
        <dbReference type="SAM" id="Phobius"/>
    </source>
</evidence>
<sequence length="399" mass="40415">MTTAPATVSRWTRLFVVASLGWLVCWQAAAVAGAGRRVTVTLGLYGFVLHTVFGKGYALVPSYFDRRLAFPRAPAVHLPLALAGTVVLAATAVGVIPSGWHALGAGLWALGCLVFVGTLGWSVRDNLTGRETGTADAKADRRGIDRLANAFVPVAAGYLLVAAFLPIARALGIAGASAPAAGPAHSHLLAAGTAALLLFAVGFRLLPRFLVASPRPPLVAGVLTAGALGPVALASSFGAGWLFRLGAGLEAAALVGFAVAYVDMFARSDRRRLGLVVLIAAAAAAAGVAALGLHMAWGGLRPAVADAHARLALLGFLGLAVVGVSYQFYPPAIASVRGVGDRTAAVSVALVVAGVGLETGGALAGIPAAAGLGRWLALAGTVGHATVLLAVFWTRRTRR</sequence>
<feature type="transmembrane region" description="Helical" evidence="1">
    <location>
        <begin position="372"/>
        <end position="393"/>
    </location>
</feature>
<feature type="transmembrane region" description="Helical" evidence="1">
    <location>
        <begin position="241"/>
        <end position="261"/>
    </location>
</feature>
<feature type="transmembrane region" description="Helical" evidence="1">
    <location>
        <begin position="147"/>
        <end position="168"/>
    </location>
</feature>
<feature type="transmembrane region" description="Helical" evidence="1">
    <location>
        <begin position="188"/>
        <end position="206"/>
    </location>
</feature>
<name>A0A1I5UC31_9EURY</name>
<gene>
    <name evidence="2" type="ORF">SAMN05216277_11247</name>
</gene>
<feature type="transmembrane region" description="Helical" evidence="1">
    <location>
        <begin position="218"/>
        <end position="235"/>
    </location>
</feature>
<dbReference type="AlphaFoldDB" id="A0A1I5UC31"/>
<keyword evidence="1" id="KW-0812">Transmembrane</keyword>
<evidence type="ECO:0000313" key="2">
    <source>
        <dbReference type="EMBL" id="SFP92804.1"/>
    </source>
</evidence>
<feature type="transmembrane region" description="Helical" evidence="1">
    <location>
        <begin position="344"/>
        <end position="366"/>
    </location>
</feature>
<feature type="transmembrane region" description="Helical" evidence="1">
    <location>
        <begin position="102"/>
        <end position="121"/>
    </location>
</feature>
<feature type="transmembrane region" description="Helical" evidence="1">
    <location>
        <begin position="309"/>
        <end position="332"/>
    </location>
</feature>
<reference evidence="3" key="1">
    <citation type="submission" date="2016-10" db="EMBL/GenBank/DDBJ databases">
        <authorList>
            <person name="Varghese N."/>
            <person name="Submissions S."/>
        </authorList>
    </citation>
    <scope>NUCLEOTIDE SEQUENCE [LARGE SCALE GENOMIC DNA]</scope>
    <source>
        <strain evidence="3">CGMCC 1.10329</strain>
    </source>
</reference>
<organism evidence="2 3">
    <name type="scientific">Halolamina pelagica</name>
    <dbReference type="NCBI Taxonomy" id="699431"/>
    <lineage>
        <taxon>Archaea</taxon>
        <taxon>Methanobacteriati</taxon>
        <taxon>Methanobacteriota</taxon>
        <taxon>Stenosarchaea group</taxon>
        <taxon>Halobacteria</taxon>
        <taxon>Halobacteriales</taxon>
        <taxon>Haloferacaceae</taxon>
    </lineage>
</organism>